<keyword evidence="6 14" id="KW-1003">Cell membrane</keyword>
<dbReference type="PANTHER" id="PTHR13822">
    <property type="entry name" value="ATP SYNTHASE DELTA/EPSILON CHAIN"/>
    <property type="match status" value="1"/>
</dbReference>
<comment type="caution">
    <text evidence="18">The sequence shown here is derived from an EMBL/GenBank/DDBJ whole genome shotgun (WGS) entry which is preliminary data.</text>
</comment>
<evidence type="ECO:0000256" key="10">
    <source>
        <dbReference type="ARBA" id="ARBA00023196"/>
    </source>
</evidence>
<dbReference type="GO" id="GO:0046933">
    <property type="term" value="F:proton-transporting ATP synthase activity, rotational mechanism"/>
    <property type="evidence" value="ECO:0007669"/>
    <property type="project" value="UniProtKB-UniRule"/>
</dbReference>
<dbReference type="FunFam" id="1.20.5.440:FF:000001">
    <property type="entry name" value="ATP synthase epsilon chain"/>
    <property type="match status" value="1"/>
</dbReference>
<evidence type="ECO:0000256" key="6">
    <source>
        <dbReference type="ARBA" id="ARBA00022475"/>
    </source>
</evidence>
<name>A0A3M8D3M1_9BACL</name>
<dbReference type="SUPFAM" id="SSF51344">
    <property type="entry name" value="Epsilon subunit of F1F0-ATP synthase N-terminal domain"/>
    <property type="match status" value="1"/>
</dbReference>
<evidence type="ECO:0000313" key="18">
    <source>
        <dbReference type="EMBL" id="RNB82674.1"/>
    </source>
</evidence>
<dbReference type="PANTHER" id="PTHR13822:SF10">
    <property type="entry name" value="ATP SYNTHASE EPSILON CHAIN, CHLOROPLASTIC"/>
    <property type="match status" value="1"/>
</dbReference>
<comment type="function">
    <text evidence="1 14">Produces ATP from ADP in the presence of a proton gradient across the membrane.</text>
</comment>
<feature type="domain" description="ATP synthase epsilon subunit C-terminal" evidence="16">
    <location>
        <begin position="88"/>
        <end position="131"/>
    </location>
</feature>
<dbReference type="InterPro" id="IPR020547">
    <property type="entry name" value="ATP_synth_F1_esu_C"/>
</dbReference>
<reference evidence="18 19" key="1">
    <citation type="submission" date="2018-10" db="EMBL/GenBank/DDBJ databases">
        <title>Phylogenomics of Brevibacillus.</title>
        <authorList>
            <person name="Dunlap C."/>
        </authorList>
    </citation>
    <scope>NUCLEOTIDE SEQUENCE [LARGE SCALE GENOMIC DNA]</scope>
    <source>
        <strain evidence="18 19">JCM 15085</strain>
    </source>
</reference>
<comment type="subcellular location">
    <subcellularLocation>
        <location evidence="2 14">Cell membrane</location>
        <topology evidence="2 14">Peripheral membrane protein</topology>
    </subcellularLocation>
</comment>
<dbReference type="FunFam" id="2.60.15.10:FF:000001">
    <property type="entry name" value="ATP synthase epsilon chain"/>
    <property type="match status" value="1"/>
</dbReference>
<dbReference type="InterPro" id="IPR036771">
    <property type="entry name" value="ATPsynth_dsu/esu_N"/>
</dbReference>
<organism evidence="18 19">
    <name type="scientific">Brevibacillus panacihumi</name>
    <dbReference type="NCBI Taxonomy" id="497735"/>
    <lineage>
        <taxon>Bacteria</taxon>
        <taxon>Bacillati</taxon>
        <taxon>Bacillota</taxon>
        <taxon>Bacilli</taxon>
        <taxon>Bacillales</taxon>
        <taxon>Paenibacillaceae</taxon>
        <taxon>Brevibacillus</taxon>
    </lineage>
</organism>
<evidence type="ECO:0000256" key="12">
    <source>
        <dbReference type="ARBA" id="ARBA00030215"/>
    </source>
</evidence>
<dbReference type="Pfam" id="PF02823">
    <property type="entry name" value="ATP-synt_DE_N"/>
    <property type="match status" value="1"/>
</dbReference>
<dbReference type="SUPFAM" id="SSF46604">
    <property type="entry name" value="Epsilon subunit of F1F0-ATP synthase C-terminal domain"/>
    <property type="match status" value="1"/>
</dbReference>
<evidence type="ECO:0000256" key="7">
    <source>
        <dbReference type="ARBA" id="ARBA00022781"/>
    </source>
</evidence>
<dbReference type="NCBIfam" id="NF001846">
    <property type="entry name" value="PRK00571.1-3"/>
    <property type="match status" value="1"/>
</dbReference>
<evidence type="ECO:0000256" key="13">
    <source>
        <dbReference type="ARBA" id="ARBA00031795"/>
    </source>
</evidence>
<accession>A0A3M8D3M1</accession>
<evidence type="ECO:0000259" key="16">
    <source>
        <dbReference type="Pfam" id="PF00401"/>
    </source>
</evidence>
<keyword evidence="18" id="KW-0378">Hydrolase</keyword>
<keyword evidence="5 14" id="KW-0813">Transport</keyword>
<evidence type="ECO:0000256" key="2">
    <source>
        <dbReference type="ARBA" id="ARBA00004202"/>
    </source>
</evidence>
<proteinExistence type="inferred from homology"/>
<dbReference type="Pfam" id="PF00401">
    <property type="entry name" value="ATP-synt_DE"/>
    <property type="match status" value="1"/>
</dbReference>
<dbReference type="CDD" id="cd12152">
    <property type="entry name" value="F1-ATPase_delta"/>
    <property type="match status" value="1"/>
</dbReference>
<dbReference type="HAMAP" id="MF_00530">
    <property type="entry name" value="ATP_synth_epsil_bac"/>
    <property type="match status" value="1"/>
</dbReference>
<protein>
    <recommendedName>
        <fullName evidence="4 14">ATP synthase epsilon chain</fullName>
    </recommendedName>
    <alternativeName>
        <fullName evidence="13 14">ATP synthase F1 sector epsilon subunit</fullName>
    </alternativeName>
    <alternativeName>
        <fullName evidence="12 14">F-ATPase epsilon subunit</fullName>
    </alternativeName>
</protein>
<evidence type="ECO:0000256" key="4">
    <source>
        <dbReference type="ARBA" id="ARBA00014480"/>
    </source>
</evidence>
<dbReference type="GO" id="GO:0005886">
    <property type="term" value="C:plasma membrane"/>
    <property type="evidence" value="ECO:0007669"/>
    <property type="project" value="UniProtKB-SubCell"/>
</dbReference>
<evidence type="ECO:0000256" key="8">
    <source>
        <dbReference type="ARBA" id="ARBA00023065"/>
    </source>
</evidence>
<feature type="domain" description="ATP synthase F1 complex delta/epsilon subunit N-terminal" evidence="17">
    <location>
        <begin position="4"/>
        <end position="83"/>
    </location>
</feature>
<dbReference type="NCBIfam" id="NF009977">
    <property type="entry name" value="PRK13442.1"/>
    <property type="match status" value="1"/>
</dbReference>
<evidence type="ECO:0000256" key="14">
    <source>
        <dbReference type="HAMAP-Rule" id="MF_00530"/>
    </source>
</evidence>
<dbReference type="Gene3D" id="2.60.15.10">
    <property type="entry name" value="F0F1 ATP synthase delta/epsilon subunit, N-terminal"/>
    <property type="match status" value="1"/>
</dbReference>
<keyword evidence="8 14" id="KW-0406">Ion transport</keyword>
<dbReference type="InterPro" id="IPR036794">
    <property type="entry name" value="ATP_F1_dsu/esu_C_sf"/>
</dbReference>
<evidence type="ECO:0000256" key="9">
    <source>
        <dbReference type="ARBA" id="ARBA00023136"/>
    </source>
</evidence>
<dbReference type="GO" id="GO:0016787">
    <property type="term" value="F:hydrolase activity"/>
    <property type="evidence" value="ECO:0007669"/>
    <property type="project" value="UniProtKB-KW"/>
</dbReference>
<dbReference type="RefSeq" id="WP_122912575.1">
    <property type="nucleotide sequence ID" value="NZ_RHHT01000009.1"/>
</dbReference>
<evidence type="ECO:0000256" key="15">
    <source>
        <dbReference type="RuleBase" id="RU003656"/>
    </source>
</evidence>
<evidence type="ECO:0000256" key="5">
    <source>
        <dbReference type="ARBA" id="ARBA00022448"/>
    </source>
</evidence>
<evidence type="ECO:0000313" key="19">
    <source>
        <dbReference type="Proteomes" id="UP000281915"/>
    </source>
</evidence>
<dbReference type="AlphaFoldDB" id="A0A3M8D3M1"/>
<sequence length="132" mass="14578">MSKMTVEVVTPERVVYSGQAEMVIARGVQGDLGILPNHMPMVTPLKTAPVQIKVEGDQTMRMAVSGGFMEVRGDKVTILAETAELPGDIDVERAKAAKERAEKRLAEKYPEIDFQRAERALQRALARLDVTK</sequence>
<dbReference type="Gene3D" id="1.20.5.440">
    <property type="entry name" value="ATP synthase delta/epsilon subunit, C-terminal domain"/>
    <property type="match status" value="1"/>
</dbReference>
<dbReference type="InterPro" id="IPR020546">
    <property type="entry name" value="ATP_synth_F1_dsu/esu_N"/>
</dbReference>
<dbReference type="NCBIfam" id="NF009980">
    <property type="entry name" value="PRK13446.1"/>
    <property type="match status" value="1"/>
</dbReference>
<keyword evidence="10 14" id="KW-0139">CF(1)</keyword>
<gene>
    <name evidence="14" type="primary">atpC</name>
    <name evidence="18" type="ORF">EDM58_06155</name>
</gene>
<dbReference type="GO" id="GO:0045259">
    <property type="term" value="C:proton-transporting ATP synthase complex"/>
    <property type="evidence" value="ECO:0007669"/>
    <property type="project" value="UniProtKB-KW"/>
</dbReference>
<comment type="similarity">
    <text evidence="3 14 15">Belongs to the ATPase epsilon chain family.</text>
</comment>
<keyword evidence="7 14" id="KW-0375">Hydrogen ion transport</keyword>
<keyword evidence="9 14" id="KW-0472">Membrane</keyword>
<dbReference type="InterPro" id="IPR001469">
    <property type="entry name" value="ATP_synth_F1_dsu/esu"/>
</dbReference>
<evidence type="ECO:0000256" key="3">
    <source>
        <dbReference type="ARBA" id="ARBA00005712"/>
    </source>
</evidence>
<evidence type="ECO:0000256" key="1">
    <source>
        <dbReference type="ARBA" id="ARBA00003543"/>
    </source>
</evidence>
<dbReference type="EMBL" id="RHHT01000009">
    <property type="protein sequence ID" value="RNB82674.1"/>
    <property type="molecule type" value="Genomic_DNA"/>
</dbReference>
<comment type="subunit">
    <text evidence="14 15">F-type ATPases have 2 components, CF(1) - the catalytic core - and CF(0) - the membrane proton channel. CF(1) has five subunits: alpha(3), beta(3), gamma(1), delta(1), epsilon(1). CF(0) has three main subunits: a, b and c.</text>
</comment>
<keyword evidence="11 14" id="KW-0066">ATP synthesis</keyword>
<evidence type="ECO:0000256" key="11">
    <source>
        <dbReference type="ARBA" id="ARBA00023310"/>
    </source>
</evidence>
<dbReference type="NCBIfam" id="TIGR01216">
    <property type="entry name" value="ATP_synt_epsi"/>
    <property type="match status" value="1"/>
</dbReference>
<dbReference type="Proteomes" id="UP000281915">
    <property type="component" value="Unassembled WGS sequence"/>
</dbReference>
<dbReference type="GO" id="GO:0005524">
    <property type="term" value="F:ATP binding"/>
    <property type="evidence" value="ECO:0007669"/>
    <property type="project" value="UniProtKB-UniRule"/>
</dbReference>
<evidence type="ECO:0000259" key="17">
    <source>
        <dbReference type="Pfam" id="PF02823"/>
    </source>
</evidence>